<feature type="repeat" description="ANK" evidence="3">
    <location>
        <begin position="586"/>
        <end position="618"/>
    </location>
</feature>
<dbReference type="Pfam" id="PF12796">
    <property type="entry name" value="Ank_2"/>
    <property type="match status" value="1"/>
</dbReference>
<keyword evidence="1" id="KW-0677">Repeat</keyword>
<evidence type="ECO:0000256" key="4">
    <source>
        <dbReference type="SAM" id="Phobius"/>
    </source>
</evidence>
<reference evidence="6" key="1">
    <citation type="journal article" date="2020" name="Stud. Mycol.">
        <title>101 Dothideomycetes genomes: a test case for predicting lifestyles and emergence of pathogens.</title>
        <authorList>
            <person name="Haridas S."/>
            <person name="Albert R."/>
            <person name="Binder M."/>
            <person name="Bloem J."/>
            <person name="Labutti K."/>
            <person name="Salamov A."/>
            <person name="Andreopoulos B."/>
            <person name="Baker S."/>
            <person name="Barry K."/>
            <person name="Bills G."/>
            <person name="Bluhm B."/>
            <person name="Cannon C."/>
            <person name="Castanera R."/>
            <person name="Culley D."/>
            <person name="Daum C."/>
            <person name="Ezra D."/>
            <person name="Gonzalez J."/>
            <person name="Henrissat B."/>
            <person name="Kuo A."/>
            <person name="Liang C."/>
            <person name="Lipzen A."/>
            <person name="Lutzoni F."/>
            <person name="Magnuson J."/>
            <person name="Mondo S."/>
            <person name="Nolan M."/>
            <person name="Ohm R."/>
            <person name="Pangilinan J."/>
            <person name="Park H.-J."/>
            <person name="Ramirez L."/>
            <person name="Alfaro M."/>
            <person name="Sun H."/>
            <person name="Tritt A."/>
            <person name="Yoshinaga Y."/>
            <person name="Zwiers L.-H."/>
            <person name="Turgeon B."/>
            <person name="Goodwin S."/>
            <person name="Spatafora J."/>
            <person name="Crous P."/>
            <person name="Grigoriev I."/>
        </authorList>
    </citation>
    <scope>NUCLEOTIDE SEQUENCE</scope>
    <source>
        <strain evidence="6">CBS 675.92</strain>
    </source>
</reference>
<feature type="transmembrane region" description="Helical" evidence="4">
    <location>
        <begin position="254"/>
        <end position="274"/>
    </location>
</feature>
<keyword evidence="7" id="KW-1185">Reference proteome</keyword>
<dbReference type="SUPFAM" id="SSF48403">
    <property type="entry name" value="Ankyrin repeat"/>
    <property type="match status" value="1"/>
</dbReference>
<keyword evidence="4" id="KW-0812">Transmembrane</keyword>
<dbReference type="AlphaFoldDB" id="A0A6A5TNF4"/>
<name>A0A6A5TNF4_9PLEO</name>
<accession>A0A6A5TNF4</accession>
<dbReference type="PROSITE" id="PS50088">
    <property type="entry name" value="ANK_REPEAT"/>
    <property type="match status" value="2"/>
</dbReference>
<feature type="transmembrane region" description="Helical" evidence="4">
    <location>
        <begin position="191"/>
        <end position="210"/>
    </location>
</feature>
<keyword evidence="5" id="KW-0732">Signal</keyword>
<keyword evidence="4" id="KW-1133">Transmembrane helix</keyword>
<feature type="transmembrane region" description="Helical" evidence="4">
    <location>
        <begin position="222"/>
        <end position="242"/>
    </location>
</feature>
<feature type="transmembrane region" description="Helical" evidence="4">
    <location>
        <begin position="144"/>
        <end position="162"/>
    </location>
</feature>
<evidence type="ECO:0000313" key="7">
    <source>
        <dbReference type="Proteomes" id="UP000800035"/>
    </source>
</evidence>
<feature type="chain" id="PRO_5025484830" evidence="5">
    <location>
        <begin position="23"/>
        <end position="665"/>
    </location>
</feature>
<proteinExistence type="predicted"/>
<organism evidence="6 7">
    <name type="scientific">Byssothecium circinans</name>
    <dbReference type="NCBI Taxonomy" id="147558"/>
    <lineage>
        <taxon>Eukaryota</taxon>
        <taxon>Fungi</taxon>
        <taxon>Dikarya</taxon>
        <taxon>Ascomycota</taxon>
        <taxon>Pezizomycotina</taxon>
        <taxon>Dothideomycetes</taxon>
        <taxon>Pleosporomycetidae</taxon>
        <taxon>Pleosporales</taxon>
        <taxon>Massarineae</taxon>
        <taxon>Massarinaceae</taxon>
        <taxon>Byssothecium</taxon>
    </lineage>
</organism>
<protein>
    <submittedName>
        <fullName evidence="6">Uncharacterized protein</fullName>
    </submittedName>
</protein>
<dbReference type="SMART" id="SM00248">
    <property type="entry name" value="ANK"/>
    <property type="match status" value="2"/>
</dbReference>
<dbReference type="InterPro" id="IPR036770">
    <property type="entry name" value="Ankyrin_rpt-contain_sf"/>
</dbReference>
<dbReference type="EMBL" id="ML976999">
    <property type="protein sequence ID" value="KAF1954423.1"/>
    <property type="molecule type" value="Genomic_DNA"/>
</dbReference>
<evidence type="ECO:0000313" key="6">
    <source>
        <dbReference type="EMBL" id="KAF1954423.1"/>
    </source>
</evidence>
<feature type="repeat" description="ANK" evidence="3">
    <location>
        <begin position="619"/>
        <end position="643"/>
    </location>
</feature>
<gene>
    <name evidence="6" type="ORF">CC80DRAFT_550448</name>
</gene>
<evidence type="ECO:0000256" key="2">
    <source>
        <dbReference type="ARBA" id="ARBA00023043"/>
    </source>
</evidence>
<dbReference type="Proteomes" id="UP000800035">
    <property type="component" value="Unassembled WGS sequence"/>
</dbReference>
<dbReference type="PANTHER" id="PTHR24171">
    <property type="entry name" value="ANKYRIN REPEAT DOMAIN-CONTAINING PROTEIN 39-RELATED"/>
    <property type="match status" value="1"/>
</dbReference>
<feature type="transmembrane region" description="Helical" evidence="4">
    <location>
        <begin position="89"/>
        <end position="112"/>
    </location>
</feature>
<dbReference type="InterPro" id="IPR002110">
    <property type="entry name" value="Ankyrin_rpt"/>
</dbReference>
<dbReference type="Gene3D" id="1.25.40.20">
    <property type="entry name" value="Ankyrin repeat-containing domain"/>
    <property type="match status" value="1"/>
</dbReference>
<sequence length="665" mass="74714">MPVHLFVDLNFCFTAIAATCDALSTAQTVMTLFTTSPLPLRQLVNMAHTLTNTFAVIAFFPQNAATSPVVRGKSNDEVDESNDKLSRSAVLKAFLLVAVCLETVMYSLEAIFARHSRGYHRNCRSPCSSVHPDWVRILKPSIKLLPVFWMVVSIASSAFLYHNKITNALPTTETCPTLSINPDVAGRGVRISLYITGAMAAITAVLGHLHGEVTGIKEISQALFFAQVYYAINLLKGLGWFQNKKNTELSAMDALAGVMVLDAYTSIASVTFSMKECLAARQLIRWGLFLQLFALVIVALVMVKLPTFAQENTDGPCHCLLAFWWERFDACNGPSVNFWLYFFLRCLAWIHHFWLSSWHMGHYDAADKANRTDPYTDYDTLNIGKGVYDSIPATAFTKYWEWLALFISSICSLELTLRSHDLASTDGWAAWSQSAPIIVAILSCLHWSYNSYSMFKPKNMKRRQEVLDNSADCCWAPTLINCNLPGVTTNVSDQFLDILKGACRSHPFLKLRLRLADYTRVEYECRAWGEIRHCYSQFHSWNRDERQMQLIRGAKMGDIRLIKSLLAEKNLRKDYEDIDINTRGEAELTALMITAEQGLQEIGRLLIENEADVNAKNKNGETPLWLAAENGHETIVKLLLDTGKVDVNSKGQRGRTPLWLAAESG</sequence>
<dbReference type="OrthoDB" id="3694549at2759"/>
<evidence type="ECO:0000256" key="5">
    <source>
        <dbReference type="SAM" id="SignalP"/>
    </source>
</evidence>
<feature type="signal peptide" evidence="5">
    <location>
        <begin position="1"/>
        <end position="22"/>
    </location>
</feature>
<feature type="transmembrane region" description="Helical" evidence="4">
    <location>
        <begin position="286"/>
        <end position="305"/>
    </location>
</feature>
<dbReference type="PROSITE" id="PS50297">
    <property type="entry name" value="ANK_REP_REGION"/>
    <property type="match status" value="1"/>
</dbReference>
<evidence type="ECO:0000256" key="3">
    <source>
        <dbReference type="PROSITE-ProRule" id="PRU00023"/>
    </source>
</evidence>
<feature type="non-terminal residue" evidence="6">
    <location>
        <position position="665"/>
    </location>
</feature>
<keyword evidence="4" id="KW-0472">Membrane</keyword>
<evidence type="ECO:0000256" key="1">
    <source>
        <dbReference type="ARBA" id="ARBA00022737"/>
    </source>
</evidence>
<keyword evidence="2 3" id="KW-0040">ANK repeat</keyword>